<comment type="function">
    <text evidence="2 11">Catalyzes the insertion of molybdate into adenylated molybdopterin with the concomitant release of AMP.</text>
</comment>
<dbReference type="Pfam" id="PF00994">
    <property type="entry name" value="MoCF_biosynth"/>
    <property type="match status" value="1"/>
</dbReference>
<dbReference type="Gene3D" id="3.40.980.10">
    <property type="entry name" value="MoaB/Mog-like domain"/>
    <property type="match status" value="1"/>
</dbReference>
<feature type="domain" description="MoaB/Mog" evidence="12">
    <location>
        <begin position="173"/>
        <end position="310"/>
    </location>
</feature>
<dbReference type="SUPFAM" id="SSF63882">
    <property type="entry name" value="MoeA N-terminal region -like"/>
    <property type="match status" value="1"/>
</dbReference>
<keyword evidence="9 11" id="KW-0501">Molybdenum cofactor biosynthesis</keyword>
<organism evidence="13 14">
    <name type="scientific">Albidovulum inexpectatum</name>
    <dbReference type="NCBI Taxonomy" id="196587"/>
    <lineage>
        <taxon>Bacteria</taxon>
        <taxon>Pseudomonadati</taxon>
        <taxon>Pseudomonadota</taxon>
        <taxon>Alphaproteobacteria</taxon>
        <taxon>Rhodobacterales</taxon>
        <taxon>Paracoccaceae</taxon>
        <taxon>Albidovulum</taxon>
    </lineage>
</organism>
<evidence type="ECO:0000256" key="7">
    <source>
        <dbReference type="ARBA" id="ARBA00022723"/>
    </source>
</evidence>
<evidence type="ECO:0000256" key="2">
    <source>
        <dbReference type="ARBA" id="ARBA00002901"/>
    </source>
</evidence>
<gene>
    <name evidence="13" type="ORF">LV82_00903</name>
</gene>
<comment type="caution">
    <text evidence="13">The sequence shown here is derived from an EMBL/GenBank/DDBJ whole genome shotgun (WGS) entry which is preliminary data.</text>
</comment>
<dbReference type="GO" id="GO:0046872">
    <property type="term" value="F:metal ion binding"/>
    <property type="evidence" value="ECO:0007669"/>
    <property type="project" value="UniProtKB-UniRule"/>
</dbReference>
<dbReference type="SMART" id="SM00852">
    <property type="entry name" value="MoCF_biosynth"/>
    <property type="match status" value="1"/>
</dbReference>
<dbReference type="GO" id="GO:0061599">
    <property type="term" value="F:molybdopterin molybdotransferase activity"/>
    <property type="evidence" value="ECO:0007669"/>
    <property type="project" value="UniProtKB-UniRule"/>
</dbReference>
<evidence type="ECO:0000256" key="5">
    <source>
        <dbReference type="ARBA" id="ARBA00022505"/>
    </source>
</evidence>
<dbReference type="NCBIfam" id="NF045515">
    <property type="entry name" value="Glp_gephyrin"/>
    <property type="match status" value="1"/>
</dbReference>
<dbReference type="Proteomes" id="UP000239736">
    <property type="component" value="Unassembled WGS sequence"/>
</dbReference>
<accession>A0A2S5JJW9</accession>
<evidence type="ECO:0000256" key="9">
    <source>
        <dbReference type="ARBA" id="ARBA00023150"/>
    </source>
</evidence>
<evidence type="ECO:0000256" key="3">
    <source>
        <dbReference type="ARBA" id="ARBA00005046"/>
    </source>
</evidence>
<dbReference type="Gene3D" id="2.170.190.11">
    <property type="entry name" value="Molybdopterin biosynthesis moea protein, domain 3"/>
    <property type="match status" value="1"/>
</dbReference>
<dbReference type="FunFam" id="3.40.980.10:FF:000004">
    <property type="entry name" value="Molybdopterin molybdenumtransferase"/>
    <property type="match status" value="1"/>
</dbReference>
<evidence type="ECO:0000256" key="8">
    <source>
        <dbReference type="ARBA" id="ARBA00022842"/>
    </source>
</evidence>
<evidence type="ECO:0000256" key="6">
    <source>
        <dbReference type="ARBA" id="ARBA00022679"/>
    </source>
</evidence>
<evidence type="ECO:0000256" key="4">
    <source>
        <dbReference type="ARBA" id="ARBA00010763"/>
    </source>
</evidence>
<evidence type="ECO:0000256" key="1">
    <source>
        <dbReference type="ARBA" id="ARBA00001946"/>
    </source>
</evidence>
<dbReference type="OrthoDB" id="9804758at2"/>
<comment type="similarity">
    <text evidence="4 11">Belongs to the MoeA family.</text>
</comment>
<comment type="catalytic activity">
    <reaction evidence="10">
        <text>adenylyl-molybdopterin + molybdate = Mo-molybdopterin + AMP + H(+)</text>
        <dbReference type="Rhea" id="RHEA:35047"/>
        <dbReference type="ChEBI" id="CHEBI:15378"/>
        <dbReference type="ChEBI" id="CHEBI:36264"/>
        <dbReference type="ChEBI" id="CHEBI:62727"/>
        <dbReference type="ChEBI" id="CHEBI:71302"/>
        <dbReference type="ChEBI" id="CHEBI:456215"/>
        <dbReference type="EC" id="2.10.1.1"/>
    </reaction>
</comment>
<dbReference type="GO" id="GO:0006777">
    <property type="term" value="P:Mo-molybdopterin cofactor biosynthetic process"/>
    <property type="evidence" value="ECO:0007669"/>
    <property type="project" value="UniProtKB-UniRule"/>
</dbReference>
<evidence type="ECO:0000259" key="12">
    <source>
        <dbReference type="SMART" id="SM00852"/>
    </source>
</evidence>
<dbReference type="PANTHER" id="PTHR10192:SF5">
    <property type="entry name" value="GEPHYRIN"/>
    <property type="match status" value="1"/>
</dbReference>
<dbReference type="GO" id="GO:0005829">
    <property type="term" value="C:cytosol"/>
    <property type="evidence" value="ECO:0007669"/>
    <property type="project" value="TreeGrafter"/>
</dbReference>
<keyword evidence="6 11" id="KW-0808">Transferase</keyword>
<dbReference type="CDD" id="cd00887">
    <property type="entry name" value="MoeA"/>
    <property type="match status" value="1"/>
</dbReference>
<name>A0A2S5JJW9_9RHOB</name>
<dbReference type="PANTHER" id="PTHR10192">
    <property type="entry name" value="MOLYBDOPTERIN BIOSYNTHESIS PROTEIN"/>
    <property type="match status" value="1"/>
</dbReference>
<dbReference type="EC" id="2.10.1.1" evidence="11"/>
<keyword evidence="8 11" id="KW-0460">Magnesium</keyword>
<dbReference type="InterPro" id="IPR036425">
    <property type="entry name" value="MoaB/Mog-like_dom_sf"/>
</dbReference>
<dbReference type="InterPro" id="IPR036688">
    <property type="entry name" value="MoeA_C_domain_IV_sf"/>
</dbReference>
<keyword evidence="5 11" id="KW-0500">Molybdenum</keyword>
<dbReference type="SUPFAM" id="SSF53218">
    <property type="entry name" value="Molybdenum cofactor biosynthesis proteins"/>
    <property type="match status" value="1"/>
</dbReference>
<dbReference type="InterPro" id="IPR001453">
    <property type="entry name" value="MoaB/Mog_dom"/>
</dbReference>
<dbReference type="InterPro" id="IPR005110">
    <property type="entry name" value="MoeA_linker/N"/>
</dbReference>
<dbReference type="Pfam" id="PF03454">
    <property type="entry name" value="MoeA_C"/>
    <property type="match status" value="1"/>
</dbReference>
<dbReference type="EMBL" id="PRDS01000002">
    <property type="protein sequence ID" value="PPB81691.1"/>
    <property type="molecule type" value="Genomic_DNA"/>
</dbReference>
<evidence type="ECO:0000313" key="14">
    <source>
        <dbReference type="Proteomes" id="UP000239736"/>
    </source>
</evidence>
<dbReference type="UniPathway" id="UPA00344"/>
<dbReference type="InterPro" id="IPR005111">
    <property type="entry name" value="MoeA_C_domain_IV"/>
</dbReference>
<dbReference type="RefSeq" id="WP_104069519.1">
    <property type="nucleotide sequence ID" value="NZ_PRDS01000002.1"/>
</dbReference>
<evidence type="ECO:0000256" key="10">
    <source>
        <dbReference type="ARBA" id="ARBA00047317"/>
    </source>
</evidence>
<dbReference type="InterPro" id="IPR038987">
    <property type="entry name" value="MoeA-like"/>
</dbReference>
<protein>
    <recommendedName>
        <fullName evidence="11">Molybdopterin molybdenumtransferase</fullName>
        <ecNumber evidence="11">2.10.1.1</ecNumber>
    </recommendedName>
</protein>
<keyword evidence="7 11" id="KW-0479">Metal-binding</keyword>
<keyword evidence="14" id="KW-1185">Reference proteome</keyword>
<reference evidence="13 14" key="1">
    <citation type="submission" date="2018-01" db="EMBL/GenBank/DDBJ databases">
        <title>Genomic Encyclopedia of Archaeal and Bacterial Type Strains, Phase II (KMG-II): from individual species to whole genera.</title>
        <authorList>
            <person name="Goeker M."/>
        </authorList>
    </citation>
    <scope>NUCLEOTIDE SEQUENCE [LARGE SCALE GENOMIC DNA]</scope>
    <source>
        <strain evidence="13 14">DSM 12048</strain>
    </source>
</reference>
<comment type="pathway">
    <text evidence="3 11">Cofactor biosynthesis; molybdopterin biosynthesis.</text>
</comment>
<sequence>MIPVEVALERVLELCEPLATEMIDLREAAGRVLAEPATARRAQPPFAASAMDGYAIRDADHRPGCKLKVIGTSAAGRGYSGAVSLGEAVRIFTGAPVPEGAERVVLQEDVERDGDTITLGNSLEEARHVRPAGQDFEDGFRFHPRRRLSPADLALIAAMNVPRVTVHHRADVAILSTGDELVMPGETPGPDQIIASNGFALAAIAEEEGATARILPIARDDEESLRYALDLARDADLIVTIGGASVGDHDLVAKVAGSAGAEQSFHKVAMRPGKPLMAGRLGRSIMLGLPGNPVSSIVCGHIFLRPMLRALHGLPKAPLPTRRGRLGTDVAANGPRTHFMRARLSDADGQTVVTPFDRQGSALLTVMADADALLIRPAQDGPRERGEEVRFIPLKTLE</sequence>
<comment type="cofactor">
    <cofactor evidence="1 11">
        <name>Mg(2+)</name>
        <dbReference type="ChEBI" id="CHEBI:18420"/>
    </cofactor>
</comment>
<dbReference type="InterPro" id="IPR036135">
    <property type="entry name" value="MoeA_linker/N_sf"/>
</dbReference>
<dbReference type="Pfam" id="PF03453">
    <property type="entry name" value="MoeA_N"/>
    <property type="match status" value="1"/>
</dbReference>
<dbReference type="Gene3D" id="2.40.340.10">
    <property type="entry name" value="MoeA, C-terminal, domain IV"/>
    <property type="match status" value="1"/>
</dbReference>
<dbReference type="AlphaFoldDB" id="A0A2S5JJW9"/>
<evidence type="ECO:0000313" key="13">
    <source>
        <dbReference type="EMBL" id="PPB81691.1"/>
    </source>
</evidence>
<dbReference type="Gene3D" id="3.90.105.10">
    <property type="entry name" value="Molybdopterin biosynthesis moea protein, domain 2"/>
    <property type="match status" value="1"/>
</dbReference>
<dbReference type="SUPFAM" id="SSF63867">
    <property type="entry name" value="MoeA C-terminal domain-like"/>
    <property type="match status" value="1"/>
</dbReference>
<proteinExistence type="inferred from homology"/>
<evidence type="ECO:0000256" key="11">
    <source>
        <dbReference type="RuleBase" id="RU365090"/>
    </source>
</evidence>